<dbReference type="Proteomes" id="UP001221838">
    <property type="component" value="Unassembled WGS sequence"/>
</dbReference>
<evidence type="ECO:0000313" key="4">
    <source>
        <dbReference type="Proteomes" id="UP001221838"/>
    </source>
</evidence>
<keyword evidence="4" id="KW-1185">Reference proteome</keyword>
<accession>A0ABT5DRR2</accession>
<evidence type="ECO:0008006" key="5">
    <source>
        <dbReference type="Google" id="ProtNLM"/>
    </source>
</evidence>
<sequence length="130" mass="13105">MGSSLAAFALLALLVLPACASAASGEVMLALPRPLKAGEAVTVVVEVGVLQRGHEIVVTTPSGQQIGTISPFGIRSGQAAGSYALPVPVEAVKDGKLSLRLRLTGTGGPPRAPTDQEVKSLKVSITPATP</sequence>
<name>A0ABT5DRR2_9BACT</name>
<feature type="chain" id="PRO_5045254185" description="Lipoprotein" evidence="2">
    <location>
        <begin position="23"/>
        <end position="130"/>
    </location>
</feature>
<comment type="caution">
    <text evidence="3">The sequence shown here is derived from an EMBL/GenBank/DDBJ whole genome shotgun (WGS) entry which is preliminary data.</text>
</comment>
<feature type="signal peptide" evidence="2">
    <location>
        <begin position="1"/>
        <end position="22"/>
    </location>
</feature>
<proteinExistence type="predicted"/>
<dbReference type="EMBL" id="JAQNDM010000002">
    <property type="protein sequence ID" value="MDC0715081.1"/>
    <property type="molecule type" value="Genomic_DNA"/>
</dbReference>
<evidence type="ECO:0000256" key="1">
    <source>
        <dbReference type="SAM" id="MobiDB-lite"/>
    </source>
</evidence>
<reference evidence="3 4" key="1">
    <citation type="submission" date="2022-11" db="EMBL/GenBank/DDBJ databases">
        <title>Minimal conservation of predation-associated metabolite biosynthetic gene clusters underscores biosynthetic potential of Myxococcota including descriptions for ten novel species: Archangium lansinium sp. nov., Myxococcus landrumus sp. nov., Nannocystis bai.</title>
        <authorList>
            <person name="Ahearne A."/>
            <person name="Stevens C."/>
            <person name="Dowd S."/>
        </authorList>
    </citation>
    <scope>NUCLEOTIDE SEQUENCE [LARGE SCALE GENOMIC DNA]</scope>
    <source>
        <strain evidence="3 4">NCWAL01</strain>
    </source>
</reference>
<keyword evidence="2" id="KW-0732">Signal</keyword>
<feature type="region of interest" description="Disordered" evidence="1">
    <location>
        <begin position="103"/>
        <end position="130"/>
    </location>
</feature>
<gene>
    <name evidence="3" type="ORF">POL68_41925</name>
</gene>
<dbReference type="RefSeq" id="WP_272145753.1">
    <property type="nucleotide sequence ID" value="NZ_JAQNDM010000002.1"/>
</dbReference>
<evidence type="ECO:0000313" key="3">
    <source>
        <dbReference type="EMBL" id="MDC0715081.1"/>
    </source>
</evidence>
<evidence type="ECO:0000256" key="2">
    <source>
        <dbReference type="SAM" id="SignalP"/>
    </source>
</evidence>
<protein>
    <recommendedName>
        <fullName evidence="5">Lipoprotein</fullName>
    </recommendedName>
</protein>
<organism evidence="3 4">
    <name type="scientific">Stigmatella ashevillensis</name>
    <dbReference type="NCBI Taxonomy" id="2995309"/>
    <lineage>
        <taxon>Bacteria</taxon>
        <taxon>Pseudomonadati</taxon>
        <taxon>Myxococcota</taxon>
        <taxon>Myxococcia</taxon>
        <taxon>Myxococcales</taxon>
        <taxon>Cystobacterineae</taxon>
        <taxon>Archangiaceae</taxon>
        <taxon>Stigmatella</taxon>
    </lineage>
</organism>